<reference evidence="2" key="1">
    <citation type="journal article" date="2017" name="Nat. Commun.">
        <title>The North American bullfrog draft genome provides insight into hormonal regulation of long noncoding RNA.</title>
        <authorList>
            <person name="Hammond S.A."/>
            <person name="Warren R.L."/>
            <person name="Vandervalk B.P."/>
            <person name="Kucuk E."/>
            <person name="Khan H."/>
            <person name="Gibb E.A."/>
            <person name="Pandoh P."/>
            <person name="Kirk H."/>
            <person name="Zhao Y."/>
            <person name="Jones M."/>
            <person name="Mungall A.J."/>
            <person name="Coope R."/>
            <person name="Pleasance S."/>
            <person name="Moore R.A."/>
            <person name="Holt R.A."/>
            <person name="Round J.M."/>
            <person name="Ohora S."/>
            <person name="Walle B.V."/>
            <person name="Veldhoen N."/>
            <person name="Helbing C.C."/>
            <person name="Birol I."/>
        </authorList>
    </citation>
    <scope>NUCLEOTIDE SEQUENCE [LARGE SCALE GENOMIC DNA]</scope>
</reference>
<accession>A0A2G9S1X8</accession>
<evidence type="ECO:0000313" key="2">
    <source>
        <dbReference type="Proteomes" id="UP000228934"/>
    </source>
</evidence>
<keyword evidence="2" id="KW-1185">Reference proteome</keyword>
<dbReference type="EMBL" id="KV928176">
    <property type="protein sequence ID" value="PIO34110.1"/>
    <property type="molecule type" value="Genomic_DNA"/>
</dbReference>
<gene>
    <name evidence="1" type="ORF">AB205_0139330</name>
</gene>
<proteinExistence type="predicted"/>
<protein>
    <submittedName>
        <fullName evidence="1">Uncharacterized protein</fullName>
    </submittedName>
</protein>
<organism evidence="1 2">
    <name type="scientific">Aquarana catesbeiana</name>
    <name type="common">American bullfrog</name>
    <name type="synonym">Rana catesbeiana</name>
    <dbReference type="NCBI Taxonomy" id="8400"/>
    <lineage>
        <taxon>Eukaryota</taxon>
        <taxon>Metazoa</taxon>
        <taxon>Chordata</taxon>
        <taxon>Craniata</taxon>
        <taxon>Vertebrata</taxon>
        <taxon>Euteleostomi</taxon>
        <taxon>Amphibia</taxon>
        <taxon>Batrachia</taxon>
        <taxon>Anura</taxon>
        <taxon>Neobatrachia</taxon>
        <taxon>Ranoidea</taxon>
        <taxon>Ranidae</taxon>
        <taxon>Aquarana</taxon>
    </lineage>
</organism>
<dbReference type="AlphaFoldDB" id="A0A2G9S1X8"/>
<evidence type="ECO:0000313" key="1">
    <source>
        <dbReference type="EMBL" id="PIO34110.1"/>
    </source>
</evidence>
<name>A0A2G9S1X8_AQUCT</name>
<sequence length="37" mass="4120">MHRCLLLPGDLRHCCSFADSTFCHCGSCRGKFITCCP</sequence>
<dbReference type="Proteomes" id="UP000228934">
    <property type="component" value="Unassembled WGS sequence"/>
</dbReference>